<keyword evidence="5 11" id="KW-1133">Transmembrane helix</keyword>
<accession>A0AAD5KI72</accession>
<evidence type="ECO:0000259" key="12">
    <source>
        <dbReference type="PROSITE" id="PS50262"/>
    </source>
</evidence>
<protein>
    <recommendedName>
        <fullName evidence="12">G-protein coupled receptors family 1 profile domain-containing protein</fullName>
    </recommendedName>
</protein>
<dbReference type="PANTHER" id="PTHR24246">
    <property type="entry name" value="OLFACTORY RECEPTOR AND ADENOSINE RECEPTOR"/>
    <property type="match status" value="1"/>
</dbReference>
<evidence type="ECO:0000256" key="5">
    <source>
        <dbReference type="ARBA" id="ARBA00022989"/>
    </source>
</evidence>
<evidence type="ECO:0000256" key="3">
    <source>
        <dbReference type="ARBA" id="ARBA00022475"/>
    </source>
</evidence>
<keyword evidence="7 11" id="KW-0472">Membrane</keyword>
<keyword evidence="9" id="KW-0325">Glycoprotein</keyword>
<feature type="transmembrane region" description="Helical" evidence="11">
    <location>
        <begin position="292"/>
        <end position="315"/>
    </location>
</feature>
<dbReference type="Proteomes" id="UP000820818">
    <property type="component" value="Linkage Group LG9"/>
</dbReference>
<dbReference type="SUPFAM" id="SSF81321">
    <property type="entry name" value="Family A G protein-coupled receptor-like"/>
    <property type="match status" value="1"/>
</dbReference>
<comment type="similarity">
    <text evidence="2">Belongs to the G-protein coupled receptor 1 family.</text>
</comment>
<dbReference type="AlphaFoldDB" id="A0AAD5KI72"/>
<dbReference type="CDD" id="cd00637">
    <property type="entry name" value="7tm_classA_rhodopsin-like"/>
    <property type="match status" value="1"/>
</dbReference>
<evidence type="ECO:0000256" key="6">
    <source>
        <dbReference type="ARBA" id="ARBA00023040"/>
    </source>
</evidence>
<keyword evidence="4 11" id="KW-0812">Transmembrane</keyword>
<dbReference type="PRINTS" id="PR00237">
    <property type="entry name" value="GPCRRHODOPSN"/>
</dbReference>
<dbReference type="GO" id="GO:0001973">
    <property type="term" value="P:G protein-coupled adenosine receptor signaling pathway"/>
    <property type="evidence" value="ECO:0007669"/>
    <property type="project" value="TreeGrafter"/>
</dbReference>
<reference evidence="13 14" key="1">
    <citation type="submission" date="2022-05" db="EMBL/GenBank/DDBJ databases">
        <title>A multi-omics perspective on studying reproductive biology in Daphnia sinensis.</title>
        <authorList>
            <person name="Jia J."/>
        </authorList>
    </citation>
    <scope>NUCLEOTIDE SEQUENCE [LARGE SCALE GENOMIC DNA]</scope>
    <source>
        <strain evidence="13 14">WSL</strain>
    </source>
</reference>
<gene>
    <name evidence="13" type="ORF">GHT06_020760</name>
</gene>
<keyword evidence="14" id="KW-1185">Reference proteome</keyword>
<proteinExistence type="inferred from homology"/>
<evidence type="ECO:0000256" key="1">
    <source>
        <dbReference type="ARBA" id="ARBA00004651"/>
    </source>
</evidence>
<dbReference type="GO" id="GO:0004930">
    <property type="term" value="F:G protein-coupled receptor activity"/>
    <property type="evidence" value="ECO:0007669"/>
    <property type="project" value="UniProtKB-KW"/>
</dbReference>
<keyword evidence="3" id="KW-1003">Cell membrane</keyword>
<evidence type="ECO:0000256" key="9">
    <source>
        <dbReference type="ARBA" id="ARBA00023180"/>
    </source>
</evidence>
<dbReference type="PROSITE" id="PS50262">
    <property type="entry name" value="G_PROTEIN_RECEP_F1_2"/>
    <property type="match status" value="1"/>
</dbReference>
<feature type="transmembrane region" description="Helical" evidence="11">
    <location>
        <begin position="26"/>
        <end position="47"/>
    </location>
</feature>
<dbReference type="Pfam" id="PF00001">
    <property type="entry name" value="7tm_1"/>
    <property type="match status" value="1"/>
</dbReference>
<feature type="transmembrane region" description="Helical" evidence="11">
    <location>
        <begin position="133"/>
        <end position="151"/>
    </location>
</feature>
<keyword evidence="8" id="KW-0675">Receptor</keyword>
<keyword evidence="6" id="KW-0297">G-protein coupled receptor</keyword>
<dbReference type="EMBL" id="WJBH02000009">
    <property type="protein sequence ID" value="KAI9552876.1"/>
    <property type="molecule type" value="Genomic_DNA"/>
</dbReference>
<dbReference type="Gene3D" id="1.20.1070.10">
    <property type="entry name" value="Rhodopsin 7-helix transmembrane proteins"/>
    <property type="match status" value="1"/>
</dbReference>
<feature type="transmembrane region" description="Helical" evidence="11">
    <location>
        <begin position="163"/>
        <end position="184"/>
    </location>
</feature>
<feature type="transmembrane region" description="Helical" evidence="11">
    <location>
        <begin position="94"/>
        <end position="113"/>
    </location>
</feature>
<evidence type="ECO:0000256" key="10">
    <source>
        <dbReference type="ARBA" id="ARBA00023224"/>
    </source>
</evidence>
<dbReference type="GO" id="GO:0005886">
    <property type="term" value="C:plasma membrane"/>
    <property type="evidence" value="ECO:0007669"/>
    <property type="project" value="UniProtKB-SubCell"/>
</dbReference>
<evidence type="ECO:0000256" key="8">
    <source>
        <dbReference type="ARBA" id="ARBA00023170"/>
    </source>
</evidence>
<name>A0AAD5KI72_9CRUS</name>
<evidence type="ECO:0000256" key="7">
    <source>
        <dbReference type="ARBA" id="ARBA00023136"/>
    </source>
</evidence>
<sequence length="375" mass="42333">MNETNSTAVRYYDVPIMALTVTFAQIVFRLTIVSVGLLLNAIVIVIVSCSRQLRYPRHIFWAAVALVDCLFLAQCVLELAVIVNHDHLACAFNVLLAFTDYSILLLFLCLAALDRYVAIVQYERYKRNVTNRATITLLSCTSAVTFAIITSPCAGCSPGTRCWAFAWNSLLGIFCVSLHVLIFVKSKTIIRRYFPNHRQQPPITLKFVNSSVRLPGQHSANVGGELSRAARASGPVRLENPSSLDRDLVQKMNLHGDDLRVPMHHVDDTECFPWMHGRSIVSRMEARAAVRMSVNVLPLWLCTFPISCTSIAIYWCIRLDGDCDTLGQIMSYLRDVFLLHSVYNPVMYMCTSCEFWRALNHMAWKLKIACRTDAN</sequence>
<dbReference type="InterPro" id="IPR000276">
    <property type="entry name" value="GPCR_Rhodpsn"/>
</dbReference>
<evidence type="ECO:0000256" key="4">
    <source>
        <dbReference type="ARBA" id="ARBA00022692"/>
    </source>
</evidence>
<dbReference type="PANTHER" id="PTHR24246:SF27">
    <property type="entry name" value="ADENOSINE RECEPTOR, ISOFORM A"/>
    <property type="match status" value="1"/>
</dbReference>
<feature type="domain" description="G-protein coupled receptors family 1 profile" evidence="12">
    <location>
        <begin position="39"/>
        <end position="348"/>
    </location>
</feature>
<evidence type="ECO:0000313" key="14">
    <source>
        <dbReference type="Proteomes" id="UP000820818"/>
    </source>
</evidence>
<evidence type="ECO:0000256" key="2">
    <source>
        <dbReference type="ARBA" id="ARBA00010663"/>
    </source>
</evidence>
<comment type="subcellular location">
    <subcellularLocation>
        <location evidence="1">Cell membrane</location>
        <topology evidence="1">Multi-pass membrane protein</topology>
    </subcellularLocation>
</comment>
<dbReference type="InterPro" id="IPR017452">
    <property type="entry name" value="GPCR_Rhodpsn_7TM"/>
</dbReference>
<dbReference type="GO" id="GO:0007189">
    <property type="term" value="P:adenylate cyclase-activating G protein-coupled receptor signaling pathway"/>
    <property type="evidence" value="ECO:0007669"/>
    <property type="project" value="TreeGrafter"/>
</dbReference>
<organism evidence="13 14">
    <name type="scientific">Daphnia sinensis</name>
    <dbReference type="NCBI Taxonomy" id="1820382"/>
    <lineage>
        <taxon>Eukaryota</taxon>
        <taxon>Metazoa</taxon>
        <taxon>Ecdysozoa</taxon>
        <taxon>Arthropoda</taxon>
        <taxon>Crustacea</taxon>
        <taxon>Branchiopoda</taxon>
        <taxon>Diplostraca</taxon>
        <taxon>Cladocera</taxon>
        <taxon>Anomopoda</taxon>
        <taxon>Daphniidae</taxon>
        <taxon>Daphnia</taxon>
        <taxon>Daphnia similis group</taxon>
    </lineage>
</organism>
<feature type="transmembrane region" description="Helical" evidence="11">
    <location>
        <begin position="59"/>
        <end position="82"/>
    </location>
</feature>
<evidence type="ECO:0000313" key="13">
    <source>
        <dbReference type="EMBL" id="KAI9552876.1"/>
    </source>
</evidence>
<comment type="caution">
    <text evidence="13">The sequence shown here is derived from an EMBL/GenBank/DDBJ whole genome shotgun (WGS) entry which is preliminary data.</text>
</comment>
<keyword evidence="10" id="KW-0807">Transducer</keyword>
<evidence type="ECO:0000256" key="11">
    <source>
        <dbReference type="SAM" id="Phobius"/>
    </source>
</evidence>